<dbReference type="InterPro" id="IPR036383">
    <property type="entry name" value="TSP1_rpt_sf"/>
</dbReference>
<dbReference type="InterPro" id="IPR000884">
    <property type="entry name" value="TSP1_rpt"/>
</dbReference>
<evidence type="ECO:0000256" key="1">
    <source>
        <dbReference type="SAM" id="MobiDB-lite"/>
    </source>
</evidence>
<dbReference type="Gene3D" id="2.20.100.10">
    <property type="entry name" value="Thrombospondin type-1 (TSP1) repeat"/>
    <property type="match status" value="1"/>
</dbReference>
<dbReference type="SUPFAM" id="SSF82895">
    <property type="entry name" value="TSP-1 type 1 repeat"/>
    <property type="match status" value="1"/>
</dbReference>
<organism evidence="2 3">
    <name type="scientific">Protopolystoma xenopodis</name>
    <dbReference type="NCBI Taxonomy" id="117903"/>
    <lineage>
        <taxon>Eukaryota</taxon>
        <taxon>Metazoa</taxon>
        <taxon>Spiralia</taxon>
        <taxon>Lophotrochozoa</taxon>
        <taxon>Platyhelminthes</taxon>
        <taxon>Monogenea</taxon>
        <taxon>Polyopisthocotylea</taxon>
        <taxon>Polystomatidea</taxon>
        <taxon>Polystomatidae</taxon>
        <taxon>Protopolystoma</taxon>
    </lineage>
</organism>
<comment type="caution">
    <text evidence="2">The sequence shown here is derived from an EMBL/GenBank/DDBJ whole genome shotgun (WGS) entry which is preliminary data.</text>
</comment>
<dbReference type="AlphaFoldDB" id="A0A448XBS3"/>
<protein>
    <recommendedName>
        <fullName evidence="4">Spondin domain-containing protein</fullName>
    </recommendedName>
</protein>
<feature type="compositionally biased region" description="Low complexity" evidence="1">
    <location>
        <begin position="120"/>
        <end position="141"/>
    </location>
</feature>
<accession>A0A448XBS3</accession>
<feature type="region of interest" description="Disordered" evidence="1">
    <location>
        <begin position="42"/>
        <end position="145"/>
    </location>
</feature>
<gene>
    <name evidence="2" type="ORF">PXEA_LOCUS26597</name>
</gene>
<dbReference type="SMART" id="SM00209">
    <property type="entry name" value="TSP1"/>
    <property type="match status" value="1"/>
</dbReference>
<dbReference type="EMBL" id="CAAALY010245261">
    <property type="protein sequence ID" value="VEL33157.1"/>
    <property type="molecule type" value="Genomic_DNA"/>
</dbReference>
<keyword evidence="3" id="KW-1185">Reference proteome</keyword>
<dbReference type="Pfam" id="PF00090">
    <property type="entry name" value="TSP_1"/>
    <property type="match status" value="1"/>
</dbReference>
<reference evidence="2" key="1">
    <citation type="submission" date="2018-11" db="EMBL/GenBank/DDBJ databases">
        <authorList>
            <consortium name="Pathogen Informatics"/>
        </authorList>
    </citation>
    <scope>NUCLEOTIDE SEQUENCE</scope>
</reference>
<evidence type="ECO:0000313" key="2">
    <source>
        <dbReference type="EMBL" id="VEL33157.1"/>
    </source>
</evidence>
<dbReference type="PROSITE" id="PS50092">
    <property type="entry name" value="TSP1"/>
    <property type="match status" value="1"/>
</dbReference>
<dbReference type="Proteomes" id="UP000784294">
    <property type="component" value="Unassembled WGS sequence"/>
</dbReference>
<dbReference type="OrthoDB" id="347314at2759"/>
<name>A0A448XBS3_9PLAT</name>
<evidence type="ECO:0008006" key="4">
    <source>
        <dbReference type="Google" id="ProtNLM"/>
    </source>
</evidence>
<evidence type="ECO:0000313" key="3">
    <source>
        <dbReference type="Proteomes" id="UP000784294"/>
    </source>
</evidence>
<proteinExistence type="predicted"/>
<sequence length="227" mass="23674">MPNSPFTPGLPVAHVRLERVLPTAAWQCTSRLAPGVELFVPGGQTRRVHPHGNRSNGSGTGVEAGYSSDSSATSSMPKVNKIGSSSKKKLSMPALPTPTGDLDTVSDRRMSEAKSAAGTSFASGPSMASSAGGPSIGSASSTLGSDNPLSDPSLAQMATFLCITDSWSNWGACSVTCGVGIRTRHRQMLVNKKNELCQHLPLLQEEDSVDKNVTIATDYMGQTGPKV</sequence>